<dbReference type="GO" id="GO:0003995">
    <property type="term" value="F:acyl-CoA dehydrogenase activity"/>
    <property type="evidence" value="ECO:0007669"/>
    <property type="project" value="TreeGrafter"/>
</dbReference>
<reference evidence="2 3" key="1">
    <citation type="submission" date="2019-09" db="EMBL/GenBank/DDBJ databases">
        <title>Isolation and complete genome sequencing of Methylocystis species.</title>
        <authorList>
            <person name="Rumah B.L."/>
            <person name="Stead C.E."/>
            <person name="Stevens B.C."/>
            <person name="Minton N.P."/>
            <person name="Grosse-Honebrink A."/>
            <person name="Zhang Y."/>
        </authorList>
    </citation>
    <scope>NUCLEOTIDE SEQUENCE [LARGE SCALE GENOMIC DNA]</scope>
    <source>
        <strain evidence="2 3">BRCS2</strain>
    </source>
</reference>
<gene>
    <name evidence="2" type="ORF">F7D14_14095</name>
</gene>
<name>A0A6B8MB36_9HYPH</name>
<dbReference type="PANTHER" id="PTHR43884:SF12">
    <property type="entry name" value="ISOVALERYL-COA DEHYDROGENASE, MITOCHONDRIAL-RELATED"/>
    <property type="match status" value="1"/>
</dbReference>
<organism evidence="2 3">
    <name type="scientific">Methylocystis parvus</name>
    <dbReference type="NCBI Taxonomy" id="134"/>
    <lineage>
        <taxon>Bacteria</taxon>
        <taxon>Pseudomonadati</taxon>
        <taxon>Pseudomonadota</taxon>
        <taxon>Alphaproteobacteria</taxon>
        <taxon>Hyphomicrobiales</taxon>
        <taxon>Methylocystaceae</taxon>
        <taxon>Methylocystis</taxon>
    </lineage>
</organism>
<dbReference type="GO" id="GO:0050660">
    <property type="term" value="F:flavin adenine dinucleotide binding"/>
    <property type="evidence" value="ECO:0007669"/>
    <property type="project" value="InterPro"/>
</dbReference>
<evidence type="ECO:0000259" key="1">
    <source>
        <dbReference type="Pfam" id="PF02771"/>
    </source>
</evidence>
<dbReference type="InterPro" id="IPR013786">
    <property type="entry name" value="AcylCoA_DH/ox_N"/>
</dbReference>
<keyword evidence="3" id="KW-1185">Reference proteome</keyword>
<dbReference type="EMBL" id="CP044331">
    <property type="protein sequence ID" value="QGM98493.1"/>
    <property type="molecule type" value="Genomic_DNA"/>
</dbReference>
<dbReference type="Gene3D" id="1.20.140.10">
    <property type="entry name" value="Butyryl-CoA Dehydrogenase, subunit A, domain 3"/>
    <property type="match status" value="1"/>
</dbReference>
<protein>
    <submittedName>
        <fullName evidence="2">Acyl-CoA dehydrogenase</fullName>
    </submittedName>
</protein>
<dbReference type="Gene3D" id="1.10.540.10">
    <property type="entry name" value="Acyl-CoA dehydrogenase/oxidase, N-terminal domain"/>
    <property type="match status" value="1"/>
</dbReference>
<dbReference type="SUPFAM" id="SSF47203">
    <property type="entry name" value="Acyl-CoA dehydrogenase C-terminal domain-like"/>
    <property type="match status" value="1"/>
</dbReference>
<dbReference type="PANTHER" id="PTHR43884">
    <property type="entry name" value="ACYL-COA DEHYDROGENASE"/>
    <property type="match status" value="1"/>
</dbReference>
<dbReference type="InterPro" id="IPR009100">
    <property type="entry name" value="AcylCoA_DH/oxidase_NM_dom_sf"/>
</dbReference>
<dbReference type="Gene3D" id="2.40.110.10">
    <property type="entry name" value="Butyryl-CoA Dehydrogenase, subunit A, domain 2"/>
    <property type="match status" value="1"/>
</dbReference>
<accession>A0A6B8MB36</accession>
<dbReference type="SUPFAM" id="SSF56645">
    <property type="entry name" value="Acyl-CoA dehydrogenase NM domain-like"/>
    <property type="match status" value="1"/>
</dbReference>
<feature type="domain" description="Acyl-CoA dehydrogenase/oxidase N-terminal" evidence="1">
    <location>
        <begin position="33"/>
        <end position="109"/>
    </location>
</feature>
<dbReference type="InterPro" id="IPR046373">
    <property type="entry name" value="Acyl-CoA_Oxase/DH_mid-dom_sf"/>
</dbReference>
<evidence type="ECO:0000313" key="3">
    <source>
        <dbReference type="Proteomes" id="UP000422569"/>
    </source>
</evidence>
<dbReference type="Pfam" id="PF02771">
    <property type="entry name" value="Acyl-CoA_dh_N"/>
    <property type="match status" value="1"/>
</dbReference>
<dbReference type="KEGG" id="mpar:F7D14_14095"/>
<dbReference type="InterPro" id="IPR036250">
    <property type="entry name" value="AcylCo_DH-like_C"/>
</dbReference>
<proteinExistence type="predicted"/>
<dbReference type="InterPro" id="IPR037069">
    <property type="entry name" value="AcylCoA_DH/ox_N_sf"/>
</dbReference>
<dbReference type="RefSeq" id="WP_016918073.1">
    <property type="nucleotide sequence ID" value="NZ_CP044331.1"/>
</dbReference>
<dbReference type="Proteomes" id="UP000422569">
    <property type="component" value="Chromosome"/>
</dbReference>
<dbReference type="AlphaFoldDB" id="A0A6B8MB36"/>
<dbReference type="PIRSF" id="PIRSF016578">
    <property type="entry name" value="HsaA"/>
    <property type="match status" value="1"/>
</dbReference>
<sequence>MSTAENLVTIDPRNKYKRDEDLGARISAAVAVAAKYANAVDHDARFPQEAFDELKAQRLLGMILPRSFGGDDRSVADAAQVCYALGRVCSSTAMIYAMHMANVACVLNHSDGTERHMSYLRRIGGAQMLLASSTTEGRNGANVRSSASAIVQEGDRVTLDRDASVVSYGAAADAIVTTARRSPESLSSDQVLALFFKEDYTLERTSKWDVMGMRGTCSEGFRLLAKGEPEQVLPEAYDKIHRRSMVPVTHILWAACWAGVAAGAVERAQGFIRKVSRAQKGNLPPGAPYATQASQSLMNLTSLVDSATADYQSRAGEPEALDEISFQTTLNLLKVSASEMAISTVMLAFNACGIAGYRNDSEFSISRPLRDILSSSVMINNNRILGNVATSCLIGGVPETIVKAR</sequence>
<evidence type="ECO:0000313" key="2">
    <source>
        <dbReference type="EMBL" id="QGM98493.1"/>
    </source>
</evidence>